<accession>A0A6J5RZ05</accession>
<dbReference type="EMBL" id="LR797274">
    <property type="protein sequence ID" value="CAB4198838.1"/>
    <property type="molecule type" value="Genomic_DNA"/>
</dbReference>
<protein>
    <recommendedName>
        <fullName evidence="4">Major capsid protein</fullName>
    </recommendedName>
</protein>
<evidence type="ECO:0000313" key="1">
    <source>
        <dbReference type="EMBL" id="CAB4198838.1"/>
    </source>
</evidence>
<proteinExistence type="predicted"/>
<reference evidence="1" key="1">
    <citation type="submission" date="2020-05" db="EMBL/GenBank/DDBJ databases">
        <authorList>
            <person name="Chiriac C."/>
            <person name="Salcher M."/>
            <person name="Ghai R."/>
            <person name="Kavagutti S V."/>
        </authorList>
    </citation>
    <scope>NUCLEOTIDE SEQUENCE</scope>
</reference>
<sequence length="366" mass="40127">MSSLSNLDHIVASALDFHIKSDAFTQTIQSKPLLGLMEKRKQTFPGGKGEISLPITFQENLPAIQGFDADDQVSYSNPQNTRRISFPWKEIHAGISLTLTELKIDGISVSDSMTGESTTKHSNRDATVLTNILKAKLDDMTEGWARSFNEMLWLDGSQDAKVVPGIMNLIRPGANIGLVGGVNLNLTGNTGGFSRATAINGTHFWANREDVFVYETGKTNIIDGLRREIRQLSRFGGKPTTILCGSQFLNYLEQEVHSKGLYTQNNAFTGGTTVGMGAISLLGIGEFVYDPTLDSLPRHDGTGNQSDMCYLIDTEALQLHVMDGEDKKTHNPARPEDKYVIYKAMTWTGGLATKRLTSSGLYRAVD</sequence>
<dbReference type="EMBL" id="LR797386">
    <property type="protein sequence ID" value="CAB4212666.1"/>
    <property type="molecule type" value="Genomic_DNA"/>
</dbReference>
<evidence type="ECO:0008006" key="4">
    <source>
        <dbReference type="Google" id="ProtNLM"/>
    </source>
</evidence>
<name>A0A6J5RZ05_9CAUD</name>
<dbReference type="NCBIfam" id="NF033394">
    <property type="entry name" value="capsid_maj_Podo"/>
    <property type="match status" value="1"/>
</dbReference>
<evidence type="ECO:0000313" key="2">
    <source>
        <dbReference type="EMBL" id="CAB4212666.1"/>
    </source>
</evidence>
<gene>
    <name evidence="1" type="ORF">UFOVP1325_4</name>
    <name evidence="2" type="ORF">UFOVP1435_26</name>
    <name evidence="3" type="ORF">UFOVP1530_16</name>
</gene>
<dbReference type="InterPro" id="IPR049718">
    <property type="entry name" value="AKO59007-like"/>
</dbReference>
<organism evidence="1">
    <name type="scientific">uncultured Caudovirales phage</name>
    <dbReference type="NCBI Taxonomy" id="2100421"/>
    <lineage>
        <taxon>Viruses</taxon>
        <taxon>Duplodnaviria</taxon>
        <taxon>Heunggongvirae</taxon>
        <taxon>Uroviricota</taxon>
        <taxon>Caudoviricetes</taxon>
        <taxon>Peduoviridae</taxon>
        <taxon>Maltschvirus</taxon>
        <taxon>Maltschvirus maltsch</taxon>
    </lineage>
</organism>
<dbReference type="EMBL" id="LR798379">
    <property type="protein sequence ID" value="CAB5227935.1"/>
    <property type="molecule type" value="Genomic_DNA"/>
</dbReference>
<evidence type="ECO:0000313" key="3">
    <source>
        <dbReference type="EMBL" id="CAB5227935.1"/>
    </source>
</evidence>